<evidence type="ECO:0000313" key="1">
    <source>
        <dbReference type="EMBL" id="OQU81073.1"/>
    </source>
</evidence>
<proteinExistence type="predicted"/>
<evidence type="ECO:0000313" key="2">
    <source>
        <dbReference type="Proteomes" id="UP000000768"/>
    </source>
</evidence>
<dbReference type="Gramene" id="OQU81073">
    <property type="protein sequence ID" value="OQU81073"/>
    <property type="gene ID" value="SORBI_3006G007650"/>
</dbReference>
<name>A0A1Z5RBC8_SORBI</name>
<dbReference type="InParanoid" id="A0A1Z5RBC8"/>
<keyword evidence="2" id="KW-1185">Reference proteome</keyword>
<gene>
    <name evidence="1" type="ORF">SORBI_3006G007650</name>
</gene>
<protein>
    <submittedName>
        <fullName evidence="1">Uncharacterized protein</fullName>
    </submittedName>
</protein>
<organism evidence="1 2">
    <name type="scientific">Sorghum bicolor</name>
    <name type="common">Sorghum</name>
    <name type="synonym">Sorghum vulgare</name>
    <dbReference type="NCBI Taxonomy" id="4558"/>
    <lineage>
        <taxon>Eukaryota</taxon>
        <taxon>Viridiplantae</taxon>
        <taxon>Streptophyta</taxon>
        <taxon>Embryophyta</taxon>
        <taxon>Tracheophyta</taxon>
        <taxon>Spermatophyta</taxon>
        <taxon>Magnoliopsida</taxon>
        <taxon>Liliopsida</taxon>
        <taxon>Poales</taxon>
        <taxon>Poaceae</taxon>
        <taxon>PACMAD clade</taxon>
        <taxon>Panicoideae</taxon>
        <taxon>Andropogonodae</taxon>
        <taxon>Andropogoneae</taxon>
        <taxon>Sorghinae</taxon>
        <taxon>Sorghum</taxon>
    </lineage>
</organism>
<dbReference type="EMBL" id="CM000765">
    <property type="protein sequence ID" value="OQU81073.1"/>
    <property type="molecule type" value="Genomic_DNA"/>
</dbReference>
<dbReference type="AlphaFoldDB" id="A0A1Z5RBC8"/>
<accession>A0A1Z5RBC8</accession>
<sequence length="69" mass="7817">MYRSRLRRSGSGGAHEAVAHWLPTVVVLLPPPTMDAAATCRLGNARPKTRPDPSPVMQAFLYFFYFYLY</sequence>
<dbReference type="Proteomes" id="UP000000768">
    <property type="component" value="Chromosome 6"/>
</dbReference>
<reference evidence="2" key="2">
    <citation type="journal article" date="2018" name="Plant J.">
        <title>The Sorghum bicolor reference genome: improved assembly, gene annotations, a transcriptome atlas, and signatures of genome organization.</title>
        <authorList>
            <person name="McCormick R.F."/>
            <person name="Truong S.K."/>
            <person name="Sreedasyam A."/>
            <person name="Jenkins J."/>
            <person name="Shu S."/>
            <person name="Sims D."/>
            <person name="Kennedy M."/>
            <person name="Amirebrahimi M."/>
            <person name="Weers B.D."/>
            <person name="McKinley B."/>
            <person name="Mattison A."/>
            <person name="Morishige D.T."/>
            <person name="Grimwood J."/>
            <person name="Schmutz J."/>
            <person name="Mullet J.E."/>
        </authorList>
    </citation>
    <scope>NUCLEOTIDE SEQUENCE [LARGE SCALE GENOMIC DNA]</scope>
    <source>
        <strain evidence="2">cv. BTx623</strain>
    </source>
</reference>
<reference evidence="1 2" key="1">
    <citation type="journal article" date="2009" name="Nature">
        <title>The Sorghum bicolor genome and the diversification of grasses.</title>
        <authorList>
            <person name="Paterson A.H."/>
            <person name="Bowers J.E."/>
            <person name="Bruggmann R."/>
            <person name="Dubchak I."/>
            <person name="Grimwood J."/>
            <person name="Gundlach H."/>
            <person name="Haberer G."/>
            <person name="Hellsten U."/>
            <person name="Mitros T."/>
            <person name="Poliakov A."/>
            <person name="Schmutz J."/>
            <person name="Spannagl M."/>
            <person name="Tang H."/>
            <person name="Wang X."/>
            <person name="Wicker T."/>
            <person name="Bharti A.K."/>
            <person name="Chapman J."/>
            <person name="Feltus F.A."/>
            <person name="Gowik U."/>
            <person name="Grigoriev I.V."/>
            <person name="Lyons E."/>
            <person name="Maher C.A."/>
            <person name="Martis M."/>
            <person name="Narechania A."/>
            <person name="Otillar R.P."/>
            <person name="Penning B.W."/>
            <person name="Salamov A.A."/>
            <person name="Wang Y."/>
            <person name="Zhang L."/>
            <person name="Carpita N.C."/>
            <person name="Freeling M."/>
            <person name="Gingle A.R."/>
            <person name="Hash C.T."/>
            <person name="Keller B."/>
            <person name="Klein P."/>
            <person name="Kresovich S."/>
            <person name="McCann M.C."/>
            <person name="Ming R."/>
            <person name="Peterson D.G."/>
            <person name="Mehboob-ur-Rahman"/>
            <person name="Ware D."/>
            <person name="Westhoff P."/>
            <person name="Mayer K.F."/>
            <person name="Messing J."/>
            <person name="Rokhsar D.S."/>
        </authorList>
    </citation>
    <scope>NUCLEOTIDE SEQUENCE [LARGE SCALE GENOMIC DNA]</scope>
    <source>
        <strain evidence="2">cv. BTx623</strain>
    </source>
</reference>